<dbReference type="GO" id="GO:0005886">
    <property type="term" value="C:plasma membrane"/>
    <property type="evidence" value="ECO:0007669"/>
    <property type="project" value="UniProtKB-SubCell"/>
</dbReference>
<evidence type="ECO:0000313" key="5">
    <source>
        <dbReference type="Proteomes" id="UP000245014"/>
    </source>
</evidence>
<keyword evidence="2" id="KW-0472">Membrane</keyword>
<keyword evidence="2" id="KW-0732">Signal</keyword>
<dbReference type="Gene3D" id="1.20.1600.10">
    <property type="entry name" value="Outer membrane efflux proteins (OEP)"/>
    <property type="match status" value="1"/>
</dbReference>
<feature type="signal peptide" evidence="2">
    <location>
        <begin position="1"/>
        <end position="19"/>
    </location>
</feature>
<dbReference type="RefSeq" id="WP_109158786.1">
    <property type="nucleotide sequence ID" value="NZ_QEYI01000011.1"/>
</dbReference>
<dbReference type="EMBL" id="QEYI01000011">
    <property type="protein sequence ID" value="PWE19656.1"/>
    <property type="molecule type" value="Genomic_DNA"/>
</dbReference>
<protein>
    <submittedName>
        <fullName evidence="4">RND transporter</fullName>
    </submittedName>
</protein>
<comment type="similarity">
    <text evidence="1 2">Belongs to the outer membrane factor (OMF) (TC 1.B.17) family.</text>
</comment>
<evidence type="ECO:0000256" key="3">
    <source>
        <dbReference type="SAM" id="Coils"/>
    </source>
</evidence>
<keyword evidence="3" id="KW-0175">Coiled coil</keyword>
<dbReference type="Proteomes" id="UP000245014">
    <property type="component" value="Unassembled WGS sequence"/>
</dbReference>
<organism evidence="4 5">
    <name type="scientific">Aliarcobacter skirrowii</name>
    <dbReference type="NCBI Taxonomy" id="28200"/>
    <lineage>
        <taxon>Bacteria</taxon>
        <taxon>Pseudomonadati</taxon>
        <taxon>Campylobacterota</taxon>
        <taxon>Epsilonproteobacteria</taxon>
        <taxon>Campylobacterales</taxon>
        <taxon>Arcobacteraceae</taxon>
        <taxon>Aliarcobacter</taxon>
    </lineage>
</organism>
<keyword evidence="2" id="KW-1134">Transmembrane beta strand</keyword>
<keyword evidence="2" id="KW-0564">Palmitate</keyword>
<dbReference type="STRING" id="28200.GCA_001572935_00427"/>
<dbReference type="PROSITE" id="PS51257">
    <property type="entry name" value="PROKAR_LIPOPROTEIN"/>
    <property type="match status" value="1"/>
</dbReference>
<feature type="coiled-coil region" evidence="3">
    <location>
        <begin position="378"/>
        <end position="405"/>
    </location>
</feature>
<reference evidence="4 5" key="1">
    <citation type="submission" date="2018-05" db="EMBL/GenBank/DDBJ databases">
        <title>Antimicrobial susceptibility testing and genomic analysis of Arcobacter skirrowii strains and one Arcobacter butzleri isolated from German poultry farms.</title>
        <authorList>
            <person name="Haenel I."/>
            <person name="Hotzel H."/>
            <person name="Tomaso H."/>
            <person name="Busch A."/>
        </authorList>
    </citation>
    <scope>NUCLEOTIDE SEQUENCE [LARGE SCALE GENOMIC DNA]</scope>
    <source>
        <strain evidence="5">v</strain>
    </source>
</reference>
<dbReference type="PANTHER" id="PTHR30203">
    <property type="entry name" value="OUTER MEMBRANE CATION EFFLUX PROTEIN"/>
    <property type="match status" value="1"/>
</dbReference>
<dbReference type="InterPro" id="IPR003423">
    <property type="entry name" value="OMP_efflux"/>
</dbReference>
<keyword evidence="2" id="KW-0449">Lipoprotein</keyword>
<dbReference type="SUPFAM" id="SSF56954">
    <property type="entry name" value="Outer membrane efflux proteins (OEP)"/>
    <property type="match status" value="1"/>
</dbReference>
<evidence type="ECO:0000256" key="1">
    <source>
        <dbReference type="ARBA" id="ARBA00007613"/>
    </source>
</evidence>
<dbReference type="Pfam" id="PF02321">
    <property type="entry name" value="OEP"/>
    <property type="match status" value="2"/>
</dbReference>
<dbReference type="PANTHER" id="PTHR30203:SF32">
    <property type="entry name" value="CATION EFFLUX SYSTEM PROTEIN CUSC"/>
    <property type="match status" value="1"/>
</dbReference>
<comment type="subcellular location">
    <subcellularLocation>
        <location evidence="2">Cell membrane</location>
        <topology evidence="2">Lipid-anchor</topology>
    </subcellularLocation>
</comment>
<comment type="caution">
    <text evidence="4">The sequence shown here is derived from an EMBL/GenBank/DDBJ whole genome shotgun (WGS) entry which is preliminary data.</text>
</comment>
<evidence type="ECO:0000313" key="4">
    <source>
        <dbReference type="EMBL" id="PWE19656.1"/>
    </source>
</evidence>
<dbReference type="GO" id="GO:0015562">
    <property type="term" value="F:efflux transmembrane transporter activity"/>
    <property type="evidence" value="ECO:0007669"/>
    <property type="project" value="InterPro"/>
</dbReference>
<dbReference type="InterPro" id="IPR010131">
    <property type="entry name" value="MdtP/NodT-like"/>
</dbReference>
<proteinExistence type="inferred from homology"/>
<dbReference type="AlphaFoldDB" id="A0A2U2BYH8"/>
<feature type="chain" id="PRO_5015367549" evidence="2">
    <location>
        <begin position="20"/>
        <end position="453"/>
    </location>
</feature>
<gene>
    <name evidence="4" type="ORF">DF188_09515</name>
</gene>
<sequence length="453" mass="51473">MFKYLYISLLALFFTACSMQPKLNLDEKELIQGSFKDYEKSDKKSFEKLDSSDFILDESLKKIVNLALLNNKDLNIALLKIDRAKALYGIETSKLFPKLDANASLNRNDRTNPISNRYEANITASFELDLFGKNQSLNIAAKNSFLATKYAYNSTKLVLISQTISSYFNLLSNIENRNLATKILENLNEVYTLTSKKYSIGASSKDEMLASLASLKEMENRILDFENEIEKSINALELLISSKLPDDIYKNSFLDSLYLKSLDYNIDSNVLLNRPDIKEYEFKLKEKNANIGAARAAFFPTISLTATTGYASSSLDGLFNSNNSFWEFRPSITLPIFSAGANIKRLKYSKVEQEIALKEYQKSIQTAFKEVNDALAIRKNIDLKLNNHKELLEALENSYNIALNSYKIGHGSYLNMLISQRAFINAKINHTNLYKDELENRVLLFKVLGGELE</sequence>
<dbReference type="NCBIfam" id="TIGR01845">
    <property type="entry name" value="outer_NodT"/>
    <property type="match status" value="1"/>
</dbReference>
<name>A0A2U2BYH8_9BACT</name>
<accession>A0A2U2BYH8</accession>
<dbReference type="Gene3D" id="2.20.200.10">
    <property type="entry name" value="Outer membrane efflux proteins (OEP)"/>
    <property type="match status" value="1"/>
</dbReference>
<evidence type="ECO:0000256" key="2">
    <source>
        <dbReference type="RuleBase" id="RU362097"/>
    </source>
</evidence>
<keyword evidence="2" id="KW-0812">Transmembrane</keyword>